<evidence type="ECO:0000313" key="2">
    <source>
        <dbReference type="EMBL" id="SDY30588.1"/>
    </source>
</evidence>
<dbReference type="PANTHER" id="PTHR43236">
    <property type="entry name" value="ANTITOXIN HIGA1"/>
    <property type="match status" value="1"/>
</dbReference>
<organism evidence="2 3">
    <name type="scientific">Lachnobacterium bovis DSM 14045</name>
    <dbReference type="NCBI Taxonomy" id="1122142"/>
    <lineage>
        <taxon>Bacteria</taxon>
        <taxon>Bacillati</taxon>
        <taxon>Bacillota</taxon>
        <taxon>Clostridia</taxon>
        <taxon>Lachnospirales</taxon>
        <taxon>Lachnospiraceae</taxon>
        <taxon>Lachnobacterium</taxon>
    </lineage>
</organism>
<keyword evidence="3" id="KW-1185">Reference proteome</keyword>
<dbReference type="PANTHER" id="PTHR43236:SF1">
    <property type="entry name" value="BLL7220 PROTEIN"/>
    <property type="match status" value="1"/>
</dbReference>
<gene>
    <name evidence="2" type="ORF">SAMN02910414_01231</name>
</gene>
<evidence type="ECO:0000313" key="3">
    <source>
        <dbReference type="Proteomes" id="UP000183918"/>
    </source>
</evidence>
<evidence type="ECO:0000259" key="1">
    <source>
        <dbReference type="Pfam" id="PF06114"/>
    </source>
</evidence>
<dbReference type="Proteomes" id="UP000183918">
    <property type="component" value="Unassembled WGS sequence"/>
</dbReference>
<dbReference type="Gene3D" id="1.10.10.2910">
    <property type="match status" value="1"/>
</dbReference>
<dbReference type="STRING" id="1122142.SAMN02910414_01231"/>
<dbReference type="Pfam" id="PF06114">
    <property type="entry name" value="Peptidase_M78"/>
    <property type="match status" value="1"/>
</dbReference>
<protein>
    <recommendedName>
        <fullName evidence="1">IrrE N-terminal-like domain-containing protein</fullName>
    </recommendedName>
</protein>
<sequence>MTFDEVYKSVNYTKVYCKANELLVSSSAIEVFPFKVSSLIKEQSDIRLCKYAKAFEKYGIPIKHFGSESAVIMEFCGAVIIFYNQDEVEYRIRFGIMHEFGHYVLGHKFNLKETDPLYHKQELEANCFAAQMLMPEQILRECKRREKNISVDYIIQSFSVSEDAASKRMRTLANTIYEWKSRAEREYDDIIVLKYASMINKIAPKNFYEYDFDDEYDRQRERDSWYADSRTRW</sequence>
<feature type="domain" description="IrrE N-terminal-like" evidence="1">
    <location>
        <begin position="78"/>
        <end position="169"/>
    </location>
</feature>
<dbReference type="InterPro" id="IPR010359">
    <property type="entry name" value="IrrE_HExxH"/>
</dbReference>
<dbReference type="RefSeq" id="WP_074717129.1">
    <property type="nucleotide sequence ID" value="NZ_FNPG01000013.1"/>
</dbReference>
<dbReference type="InterPro" id="IPR052345">
    <property type="entry name" value="Rad_response_metalloprotease"/>
</dbReference>
<dbReference type="AlphaFoldDB" id="A0A1H3ITU7"/>
<proteinExistence type="predicted"/>
<accession>A0A1H3ITU7</accession>
<reference evidence="2 3" key="1">
    <citation type="submission" date="2016-10" db="EMBL/GenBank/DDBJ databases">
        <authorList>
            <person name="de Groot N.N."/>
        </authorList>
    </citation>
    <scope>NUCLEOTIDE SEQUENCE [LARGE SCALE GENOMIC DNA]</scope>
    <source>
        <strain evidence="2 3">DSM 14045</strain>
    </source>
</reference>
<dbReference type="OrthoDB" id="9816277at2"/>
<dbReference type="EMBL" id="FNPG01000013">
    <property type="protein sequence ID" value="SDY30588.1"/>
    <property type="molecule type" value="Genomic_DNA"/>
</dbReference>
<name>A0A1H3ITU7_9FIRM</name>